<dbReference type="InterPro" id="IPR026444">
    <property type="entry name" value="Secre_tail"/>
</dbReference>
<dbReference type="Gene3D" id="2.60.120.260">
    <property type="entry name" value="Galactose-binding domain-like"/>
    <property type="match status" value="1"/>
</dbReference>
<evidence type="ECO:0000256" key="2">
    <source>
        <dbReference type="SAM" id="SignalP"/>
    </source>
</evidence>
<dbReference type="Pfam" id="PF23759">
    <property type="entry name" value="GBD_T9SS_assoc"/>
    <property type="match status" value="3"/>
</dbReference>
<dbReference type="RefSeq" id="WP_344711954.1">
    <property type="nucleotide sequence ID" value="NZ_BAABCB010000002.1"/>
</dbReference>
<dbReference type="InterPro" id="IPR013783">
    <property type="entry name" value="Ig-like_fold"/>
</dbReference>
<dbReference type="InterPro" id="IPR056600">
    <property type="entry name" value="GBD_T9SS_assoc"/>
</dbReference>
<gene>
    <name evidence="4" type="ORF">GCM10022292_02070</name>
</gene>
<evidence type="ECO:0000259" key="3">
    <source>
        <dbReference type="PROSITE" id="PS50853"/>
    </source>
</evidence>
<dbReference type="Pfam" id="PF00041">
    <property type="entry name" value="fn3"/>
    <property type="match status" value="1"/>
</dbReference>
<keyword evidence="1 2" id="KW-0732">Signal</keyword>
<proteinExistence type="predicted"/>
<dbReference type="InterPro" id="IPR036116">
    <property type="entry name" value="FN3_sf"/>
</dbReference>
<dbReference type="PROSITE" id="PS50853">
    <property type="entry name" value="FN3"/>
    <property type="match status" value="1"/>
</dbReference>
<reference evidence="5" key="1">
    <citation type="journal article" date="2019" name="Int. J. Syst. Evol. Microbiol.">
        <title>The Global Catalogue of Microorganisms (GCM) 10K type strain sequencing project: providing services to taxonomists for standard genome sequencing and annotation.</title>
        <authorList>
            <consortium name="The Broad Institute Genomics Platform"/>
            <consortium name="The Broad Institute Genome Sequencing Center for Infectious Disease"/>
            <person name="Wu L."/>
            <person name="Ma J."/>
        </authorList>
    </citation>
    <scope>NUCLEOTIDE SEQUENCE [LARGE SCALE GENOMIC DNA]</scope>
    <source>
        <strain evidence="5">JCM 17633</strain>
    </source>
</reference>
<evidence type="ECO:0000256" key="1">
    <source>
        <dbReference type="ARBA" id="ARBA00022729"/>
    </source>
</evidence>
<organism evidence="4 5">
    <name type="scientific">Winogradskyella damuponensis</name>
    <dbReference type="NCBI Taxonomy" id="943939"/>
    <lineage>
        <taxon>Bacteria</taxon>
        <taxon>Pseudomonadati</taxon>
        <taxon>Bacteroidota</taxon>
        <taxon>Flavobacteriia</taxon>
        <taxon>Flavobacteriales</taxon>
        <taxon>Flavobacteriaceae</taxon>
        <taxon>Winogradskyella</taxon>
    </lineage>
</organism>
<protein>
    <recommendedName>
        <fullName evidence="3">Fibronectin type-III domain-containing protein</fullName>
    </recommendedName>
</protein>
<dbReference type="InterPro" id="IPR003961">
    <property type="entry name" value="FN3_dom"/>
</dbReference>
<dbReference type="Pfam" id="PF18962">
    <property type="entry name" value="Por_Secre_tail"/>
    <property type="match status" value="1"/>
</dbReference>
<comment type="caution">
    <text evidence="4">The sequence shown here is derived from an EMBL/GenBank/DDBJ whole genome shotgun (WGS) entry which is preliminary data.</text>
</comment>
<evidence type="ECO:0000313" key="5">
    <source>
        <dbReference type="Proteomes" id="UP001501682"/>
    </source>
</evidence>
<feature type="chain" id="PRO_5045673992" description="Fibronectin type-III domain-containing protein" evidence="2">
    <location>
        <begin position="19"/>
        <end position="1009"/>
    </location>
</feature>
<sequence>MKKITIYLMMLISVSAFSQIEIVDNFNSESSGSAPTNWTGEMQTTASYICDGEGLSAWSFLPAGNTASMVSQNYTGISNGTNLTANFSYNIFERSSQFPGAQNVNPTTDWGSLVFEYSTDGGTTWTNISTIDDSNYTFTDASTCQSASVSVGTIASGSDFQVRFLFNLVNVAGFRTIVVIDNISITQEADAIPNCDAVLLSPLNGADDADTDVSITWQAATGLATGYTVSVGTTSGGTDIVNGVITTETSYDLTGLSYVTPYYVNIVPFNSIGDAIGCNEESFTTRSAPLIGATCSSPIVVSSFPYIESNGDTANYENNIDVSPCNNTYMKGNDVFYEITPTTDMSINIEVNSILPDTGNRAGVHVVQGCPDVATECVDYIGSYSGASRSLLDVVLLSGNTYYVVLSSSNANSTYGYSLIITQNSCINPTLGALTPIADCDNDEFSVDVEISYLGSATFLTLSDDFSGTSDITNISSTGIVTAGPYPSGTIVNFTLTNDGDDGLCSYTNSTFFYCPPSNDDCVNAIDLTATINSDDSCSLFTSATNTGATESIADPSACTSSNTNDVWFSFTASSEIMILEYLNAESAPGFPNGGTFQSTELLSGTCGAFTSLLCSSSAYVTFSGLTINETYYIRSKTNIGSSQQNYDICLREAPVAPANDECLDAVTLLVPTVEGATELVSGTLVGSTLSSDNSCDTSNVGDVWYVLNPTVTGVYEFSIAENPTLQDGSVSYSIYEGTCGALVSKIPSCTNSSEIITLNMGSTYYAMVQSSQSYPGITFDLDITKLPDAVANSDCASSISIIESTDETGNNAISGNINVTSIAYNSPEGCESSSSESVWYSLTPQYTGTYHFDFTRVSGSANYTVYNTGDCSQTTSAGYVPGITSCSNSGLTPKTGDLVAGNTYLILIHSSSAAEYSFFAYADELLNVDANDFETFKYYPNPVKNTLTVEANNAISQIGIYNIVGQKVKEMTPNTLTTSINMNELNKGVYFVTIIMNNSQKTFRVIKE</sequence>
<dbReference type="NCBIfam" id="TIGR04183">
    <property type="entry name" value="Por_Secre_tail"/>
    <property type="match status" value="1"/>
</dbReference>
<dbReference type="Proteomes" id="UP001501682">
    <property type="component" value="Unassembled WGS sequence"/>
</dbReference>
<dbReference type="Gene3D" id="2.60.40.10">
    <property type="entry name" value="Immunoglobulins"/>
    <property type="match status" value="1"/>
</dbReference>
<feature type="signal peptide" evidence="2">
    <location>
        <begin position="1"/>
        <end position="18"/>
    </location>
</feature>
<keyword evidence="5" id="KW-1185">Reference proteome</keyword>
<name>A0ABP8CK74_9FLAO</name>
<dbReference type="SUPFAM" id="SSF49265">
    <property type="entry name" value="Fibronectin type III"/>
    <property type="match status" value="1"/>
</dbReference>
<evidence type="ECO:0000313" key="4">
    <source>
        <dbReference type="EMBL" id="GAA4240260.1"/>
    </source>
</evidence>
<dbReference type="EMBL" id="BAABCB010000002">
    <property type="protein sequence ID" value="GAA4240260.1"/>
    <property type="molecule type" value="Genomic_DNA"/>
</dbReference>
<feature type="domain" description="Fibronectin type-III" evidence="3">
    <location>
        <begin position="199"/>
        <end position="288"/>
    </location>
</feature>
<accession>A0ABP8CK74</accession>
<dbReference type="CDD" id="cd00063">
    <property type="entry name" value="FN3"/>
    <property type="match status" value="1"/>
</dbReference>